<dbReference type="EMBL" id="LNIX01000082">
    <property type="protein sequence ID" value="OXA36649.1"/>
    <property type="molecule type" value="Genomic_DNA"/>
</dbReference>
<accession>A0A226CUT4</accession>
<evidence type="ECO:0000313" key="1">
    <source>
        <dbReference type="EMBL" id="OXA36649.1"/>
    </source>
</evidence>
<reference evidence="1 2" key="1">
    <citation type="submission" date="2015-12" db="EMBL/GenBank/DDBJ databases">
        <title>The genome of Folsomia candida.</title>
        <authorList>
            <person name="Faddeeva A."/>
            <person name="Derks M.F."/>
            <person name="Anvar Y."/>
            <person name="Smit S."/>
            <person name="Van Straalen N."/>
            <person name="Roelofs D."/>
        </authorList>
    </citation>
    <scope>NUCLEOTIDE SEQUENCE [LARGE SCALE GENOMIC DNA]</scope>
    <source>
        <strain evidence="1 2">VU population</strain>
        <tissue evidence="1">Whole body</tissue>
    </source>
</reference>
<name>A0A226CUT4_FOLCA</name>
<proteinExistence type="predicted"/>
<evidence type="ECO:0000313" key="2">
    <source>
        <dbReference type="Proteomes" id="UP000198287"/>
    </source>
</evidence>
<protein>
    <submittedName>
        <fullName evidence="1">Uncharacterized protein</fullName>
    </submittedName>
</protein>
<organism evidence="1 2">
    <name type="scientific">Folsomia candida</name>
    <name type="common">Springtail</name>
    <dbReference type="NCBI Taxonomy" id="158441"/>
    <lineage>
        <taxon>Eukaryota</taxon>
        <taxon>Metazoa</taxon>
        <taxon>Ecdysozoa</taxon>
        <taxon>Arthropoda</taxon>
        <taxon>Hexapoda</taxon>
        <taxon>Collembola</taxon>
        <taxon>Entomobryomorpha</taxon>
        <taxon>Isotomoidea</taxon>
        <taxon>Isotomidae</taxon>
        <taxon>Proisotominae</taxon>
        <taxon>Folsomia</taxon>
    </lineage>
</organism>
<comment type="caution">
    <text evidence="1">The sequence shown here is derived from an EMBL/GenBank/DDBJ whole genome shotgun (WGS) entry which is preliminary data.</text>
</comment>
<dbReference type="AlphaFoldDB" id="A0A226CUT4"/>
<dbReference type="Proteomes" id="UP000198287">
    <property type="component" value="Unassembled WGS sequence"/>
</dbReference>
<gene>
    <name evidence="1" type="ORF">Fcan01_28586</name>
</gene>
<sequence>MTANRKSLTVTCGIWQAVSVFRNFLGLPFKLSVQSCLYTFKSTPRGVQRALSGVSNCNGVSYFAFSRFPLSYRRAAFTFQVHTRGVKRALTESLAAVSVFRNFLGLPFKLSVQSCLYTFKSTPRGVQRALSGVSNCNGQFQYFAIFSVFLSSYRFRAAYTLSSPHRGAYNAPFPESLTVTGGIWQDIQDLGFPFSPWPRGVKRALYGVSSCNGWHLAGHTRFKPSLLERRGTFWILRKKLDFKLSLQCFYTCKPTPRDAVSVFRNFLGLPFKLSVQCFYTFKSTPRGVQRALSGVSNCSFSISQFSRSSFKLSVQSCLYTFKSTPRGVQRALSGVSNCNGWHLAAHTRFKPSLLGEKGGPFGFKKKLDFKLSLQCFYTCKPTPRDAVSVFRNFLGLLSSYRFRAAYTLSSPHRGAQFQYFAIFSVFLSSYRFRAAYTLSSPHRGAYNAPFPESLTVTGGICSTYRFKPSLLGEKGDLLDFKKKAGFKLSLQCFYTCKPTPRDV</sequence>
<keyword evidence="2" id="KW-1185">Reference proteome</keyword>